<dbReference type="PROSITE" id="PS50011">
    <property type="entry name" value="PROTEIN_KINASE_DOM"/>
    <property type="match status" value="1"/>
</dbReference>
<evidence type="ECO:0000313" key="4">
    <source>
        <dbReference type="EMBL" id="CEG42692.1"/>
    </source>
</evidence>
<dbReference type="PANTHER" id="PTHR44329">
    <property type="entry name" value="SERINE/THREONINE-PROTEIN KINASE TNNI3K-RELATED"/>
    <property type="match status" value="1"/>
</dbReference>
<dbReference type="InterPro" id="IPR008271">
    <property type="entry name" value="Ser/Thr_kinase_AS"/>
</dbReference>
<dbReference type="Pfam" id="PF07714">
    <property type="entry name" value="PK_Tyr_Ser-Thr"/>
    <property type="match status" value="1"/>
</dbReference>
<keyword evidence="1" id="KW-0472">Membrane</keyword>
<evidence type="ECO:0000259" key="3">
    <source>
        <dbReference type="PROSITE" id="PS50011"/>
    </source>
</evidence>
<dbReference type="STRING" id="4781.A0A0P1APG5"/>
<proteinExistence type="predicted"/>
<dbReference type="SMART" id="SM00220">
    <property type="entry name" value="S_TKc"/>
    <property type="match status" value="1"/>
</dbReference>
<dbReference type="RefSeq" id="XP_024579061.1">
    <property type="nucleotide sequence ID" value="XM_024728600.1"/>
</dbReference>
<dbReference type="OMA" id="ESCQPHT"/>
<keyword evidence="4" id="KW-0418">Kinase</keyword>
<evidence type="ECO:0000313" key="5">
    <source>
        <dbReference type="Proteomes" id="UP000054928"/>
    </source>
</evidence>
<keyword evidence="5" id="KW-1185">Reference proteome</keyword>
<dbReference type="GO" id="GO:0004674">
    <property type="term" value="F:protein serine/threonine kinase activity"/>
    <property type="evidence" value="ECO:0007669"/>
    <property type="project" value="TreeGrafter"/>
</dbReference>
<protein>
    <submittedName>
        <fullName evidence="4">Tkl protein kinase</fullName>
    </submittedName>
</protein>
<feature type="domain" description="Protein kinase" evidence="3">
    <location>
        <begin position="403"/>
        <end position="672"/>
    </location>
</feature>
<dbReference type="Gene3D" id="1.10.510.10">
    <property type="entry name" value="Transferase(Phosphotransferase) domain 1"/>
    <property type="match status" value="1"/>
</dbReference>
<evidence type="ECO:0000256" key="1">
    <source>
        <dbReference type="SAM" id="Phobius"/>
    </source>
</evidence>
<organism evidence="4 5">
    <name type="scientific">Plasmopara halstedii</name>
    <name type="common">Downy mildew of sunflower</name>
    <dbReference type="NCBI Taxonomy" id="4781"/>
    <lineage>
        <taxon>Eukaryota</taxon>
        <taxon>Sar</taxon>
        <taxon>Stramenopiles</taxon>
        <taxon>Oomycota</taxon>
        <taxon>Peronosporomycetes</taxon>
        <taxon>Peronosporales</taxon>
        <taxon>Peronosporaceae</taxon>
        <taxon>Plasmopara</taxon>
    </lineage>
</organism>
<name>A0A0P1APG5_PLAHL</name>
<keyword evidence="1" id="KW-0812">Transmembrane</keyword>
<reference evidence="5" key="1">
    <citation type="submission" date="2014-09" db="EMBL/GenBank/DDBJ databases">
        <authorList>
            <person name="Sharma Rahul"/>
            <person name="Thines Marco"/>
        </authorList>
    </citation>
    <scope>NUCLEOTIDE SEQUENCE [LARGE SCALE GENOMIC DNA]</scope>
</reference>
<sequence>MRLILCVIYLLQCCKVCDAESDIVARLYALENAGVSVAKLPLQSNALPNAISKRLLSYSLTWNDLSGLMQRALLWDTGFVFASSLSSVSTDVQDHLKLVQIFTSCSQGMNDILPSVAEIRILQSAGPSPSCQVETCGSIGHFLSPLCPVEIVLPLTRCAIYTSDMDGQDQVSGVYYAQDGRSPSIPNPIIRRHTSIHTNVNQSLFAIHLSDISFLGLKSCEPYTNFIVPCRGIENSNLPFENTTITNDIILCPATYGVTMTLWLQLTSMPSFAPFSTSAIVSLTIMTFFCVILLVYICYCTQSRTWVQKSYENVRLDDKWDDQTQSHSSNILRRFFTRRTKRKTHNHLTSIENLQQYTRELPEGTTHVEVTEFNHEICQQSVILSTFVSDPTIITKRIAFSHLHRLRLLAKGGSGEVWLGQYETQYVAMKCLLSLKRKDFQALEQFAEEIRMASLLEHPRIVTFFGVAWHSLWHLCAITEYMAYGDLETVLTHSNSRNEFSWKREKFQIACDIIEALVYLHSLLPIVIHRDLKSKNVLLDRYLHAKLSDFGLSRERSIEDTMTNGIGTILWTAPEILEGKRYDETSDLWSFGVVLSEIDTCALPYGFTRHTKMQSIQIVHFVSKGQLLPTFQDDCPKEIRELAFRCLNLDPKARPTALTVAYELRSIIAPLILSLD</sequence>
<dbReference type="GO" id="GO:0005524">
    <property type="term" value="F:ATP binding"/>
    <property type="evidence" value="ECO:0007669"/>
    <property type="project" value="InterPro"/>
</dbReference>
<dbReference type="EMBL" id="CCYD01000645">
    <property type="protein sequence ID" value="CEG42692.1"/>
    <property type="molecule type" value="Genomic_DNA"/>
</dbReference>
<dbReference type="OrthoDB" id="122279at2759"/>
<dbReference type="InterPro" id="IPR051681">
    <property type="entry name" value="Ser/Thr_Kinases-Pseudokinases"/>
</dbReference>
<dbReference type="InterPro" id="IPR011009">
    <property type="entry name" value="Kinase-like_dom_sf"/>
</dbReference>
<dbReference type="SUPFAM" id="SSF56112">
    <property type="entry name" value="Protein kinase-like (PK-like)"/>
    <property type="match status" value="1"/>
</dbReference>
<dbReference type="InterPro" id="IPR000719">
    <property type="entry name" value="Prot_kinase_dom"/>
</dbReference>
<feature type="chain" id="PRO_5006058816" evidence="2">
    <location>
        <begin position="20"/>
        <end position="676"/>
    </location>
</feature>
<evidence type="ECO:0000256" key="2">
    <source>
        <dbReference type="SAM" id="SignalP"/>
    </source>
</evidence>
<dbReference type="Proteomes" id="UP000054928">
    <property type="component" value="Unassembled WGS sequence"/>
</dbReference>
<keyword evidence="2" id="KW-0732">Signal</keyword>
<dbReference type="AlphaFoldDB" id="A0A0P1APG5"/>
<dbReference type="PANTHER" id="PTHR44329:SF214">
    <property type="entry name" value="PROTEIN KINASE DOMAIN-CONTAINING PROTEIN"/>
    <property type="match status" value="1"/>
</dbReference>
<feature type="signal peptide" evidence="2">
    <location>
        <begin position="1"/>
        <end position="19"/>
    </location>
</feature>
<keyword evidence="1" id="KW-1133">Transmembrane helix</keyword>
<keyword evidence="4" id="KW-0808">Transferase</keyword>
<accession>A0A0P1APG5</accession>
<feature type="transmembrane region" description="Helical" evidence="1">
    <location>
        <begin position="279"/>
        <end position="299"/>
    </location>
</feature>
<dbReference type="InterPro" id="IPR001245">
    <property type="entry name" value="Ser-Thr/Tyr_kinase_cat_dom"/>
</dbReference>
<dbReference type="GeneID" id="36408001"/>
<dbReference type="PROSITE" id="PS00108">
    <property type="entry name" value="PROTEIN_KINASE_ST"/>
    <property type="match status" value="1"/>
</dbReference>